<dbReference type="Proteomes" id="UP000315540">
    <property type="component" value="Unassembled WGS sequence"/>
</dbReference>
<evidence type="ECO:0000313" key="1">
    <source>
        <dbReference type="EMBL" id="TPN86190.1"/>
    </source>
</evidence>
<proteinExistence type="predicted"/>
<name>A0A504JI77_9FLAO</name>
<dbReference type="PROSITE" id="PS51257">
    <property type="entry name" value="PROKAR_LIPOPROTEIN"/>
    <property type="match status" value="1"/>
</dbReference>
<organism evidence="1 2">
    <name type="scientific">Aquimarina algicola</name>
    <dbReference type="NCBI Taxonomy" id="2589995"/>
    <lineage>
        <taxon>Bacteria</taxon>
        <taxon>Pseudomonadati</taxon>
        <taxon>Bacteroidota</taxon>
        <taxon>Flavobacteriia</taxon>
        <taxon>Flavobacteriales</taxon>
        <taxon>Flavobacteriaceae</taxon>
        <taxon>Aquimarina</taxon>
    </lineage>
</organism>
<dbReference type="EMBL" id="VFWZ01000003">
    <property type="protein sequence ID" value="TPN86190.1"/>
    <property type="molecule type" value="Genomic_DNA"/>
</dbReference>
<reference evidence="1 2" key="1">
    <citation type="submission" date="2019-06" db="EMBL/GenBank/DDBJ databases">
        <authorList>
            <person name="Meng X."/>
        </authorList>
    </citation>
    <scope>NUCLEOTIDE SEQUENCE [LARGE SCALE GENOMIC DNA]</scope>
    <source>
        <strain evidence="1 2">M625</strain>
    </source>
</reference>
<keyword evidence="2" id="KW-1185">Reference proteome</keyword>
<evidence type="ECO:0000313" key="2">
    <source>
        <dbReference type="Proteomes" id="UP000315540"/>
    </source>
</evidence>
<gene>
    <name evidence="1" type="ORF">FHK87_13040</name>
</gene>
<accession>A0A504JI77</accession>
<dbReference type="AlphaFoldDB" id="A0A504JI77"/>
<sequence>MNKIGYLATIIASFVLVSCSKKFPVNESAKVLILNPNNDDLDLHINNEFVRDVTKKVGHVYLNQGDFNFSIIKDGKTENEVIIEIDSDEADRSSFDNEHVKLVNSNLTNDYVLVDCSAAYSEDENAAYTIKEKYIDQPSIQLEYISYQYFRMGWEKLPNSLSGYGDLTIYKLFYIPEEYTTKSDEEILKYCATQGLYE</sequence>
<dbReference type="RefSeq" id="WP_140593607.1">
    <property type="nucleotide sequence ID" value="NZ_VFWZ01000003.1"/>
</dbReference>
<protein>
    <submittedName>
        <fullName evidence="1">Uncharacterized protein</fullName>
    </submittedName>
</protein>
<comment type="caution">
    <text evidence="1">The sequence shown here is derived from an EMBL/GenBank/DDBJ whole genome shotgun (WGS) entry which is preliminary data.</text>
</comment>